<dbReference type="PROSITE" id="PS50006">
    <property type="entry name" value="FHA_DOMAIN"/>
    <property type="match status" value="1"/>
</dbReference>
<evidence type="ECO:0000313" key="4">
    <source>
        <dbReference type="Proteomes" id="UP000315017"/>
    </source>
</evidence>
<accession>A0A517YIH2</accession>
<dbReference type="InterPro" id="IPR050706">
    <property type="entry name" value="Cyclic-di-GMP_PDE-like"/>
</dbReference>
<organism evidence="3 4">
    <name type="scientific">Anatilimnocola aggregata</name>
    <dbReference type="NCBI Taxonomy" id="2528021"/>
    <lineage>
        <taxon>Bacteria</taxon>
        <taxon>Pseudomonadati</taxon>
        <taxon>Planctomycetota</taxon>
        <taxon>Planctomycetia</taxon>
        <taxon>Pirellulales</taxon>
        <taxon>Pirellulaceae</taxon>
        <taxon>Anatilimnocola</taxon>
    </lineage>
</organism>
<dbReference type="PANTHER" id="PTHR33121">
    <property type="entry name" value="CYCLIC DI-GMP PHOSPHODIESTERASE PDEF"/>
    <property type="match status" value="1"/>
</dbReference>
<dbReference type="CDD" id="cd01948">
    <property type="entry name" value="EAL"/>
    <property type="match status" value="1"/>
</dbReference>
<dbReference type="SMART" id="SM00052">
    <property type="entry name" value="EAL"/>
    <property type="match status" value="1"/>
</dbReference>
<dbReference type="CDD" id="cd00060">
    <property type="entry name" value="FHA"/>
    <property type="match status" value="1"/>
</dbReference>
<dbReference type="RefSeq" id="WP_202921248.1">
    <property type="nucleotide sequence ID" value="NZ_CP036274.1"/>
</dbReference>
<protein>
    <submittedName>
        <fullName evidence="3">FHA domain-containing protein FhaA</fullName>
    </submittedName>
</protein>
<dbReference type="Gene3D" id="3.20.20.450">
    <property type="entry name" value="EAL domain"/>
    <property type="match status" value="1"/>
</dbReference>
<feature type="domain" description="FHA" evidence="1">
    <location>
        <begin position="34"/>
        <end position="83"/>
    </location>
</feature>
<dbReference type="Gene3D" id="2.60.200.20">
    <property type="match status" value="1"/>
</dbReference>
<dbReference type="SUPFAM" id="SSF141868">
    <property type="entry name" value="EAL domain-like"/>
    <property type="match status" value="1"/>
</dbReference>
<sequence length="382" mass="41863">MRTKILLPETKLSPYLERVGGTPGEPVVLEKFPFTLGRNESCDYQVPSTRVSREHAAINKDGRHFRIKDLGSTNGTLLNGKKVAEALLSDGDLLTFADAEFCFRTPCNESARVTVTHVMDGGSVAAHDNDLQSEDRAARDFILAVRSLNEGLLHRGLRTRFQPVVELATGQAIGYEALRRIENHSGEVPAGERVLQSVDCRLTERWHQLHRLLAAEQAAEATGANLLFLNLQPAEVGADGLPETLAQLQSRLSGKKLIAEIPHSAVVDIPFFRDFLSRLRELNVGVCYAGFSSGQNQVRAHEQFAPDYLQLAPALARGVDRSTQRQQQIKALVEAAVAAGCKIIATGVHSENEAQTCRELGCQLAQGDHYGRPQTMQWASLA</sequence>
<dbReference type="Proteomes" id="UP000315017">
    <property type="component" value="Chromosome"/>
</dbReference>
<proteinExistence type="predicted"/>
<dbReference type="GO" id="GO:0071111">
    <property type="term" value="F:cyclic-guanylate-specific phosphodiesterase activity"/>
    <property type="evidence" value="ECO:0007669"/>
    <property type="project" value="InterPro"/>
</dbReference>
<gene>
    <name evidence="3" type="primary">fhaA_1</name>
    <name evidence="3" type="ORF">ETAA8_51290</name>
</gene>
<evidence type="ECO:0000259" key="1">
    <source>
        <dbReference type="PROSITE" id="PS50006"/>
    </source>
</evidence>
<dbReference type="PROSITE" id="PS50883">
    <property type="entry name" value="EAL"/>
    <property type="match status" value="1"/>
</dbReference>
<dbReference type="InterPro" id="IPR008984">
    <property type="entry name" value="SMAD_FHA_dom_sf"/>
</dbReference>
<dbReference type="KEGG" id="aagg:ETAA8_51290"/>
<feature type="domain" description="EAL" evidence="2">
    <location>
        <begin position="141"/>
        <end position="382"/>
    </location>
</feature>
<dbReference type="SMART" id="SM00240">
    <property type="entry name" value="FHA"/>
    <property type="match status" value="1"/>
</dbReference>
<dbReference type="InterPro" id="IPR001633">
    <property type="entry name" value="EAL_dom"/>
</dbReference>
<dbReference type="AlphaFoldDB" id="A0A517YIH2"/>
<dbReference type="PANTHER" id="PTHR33121:SF76">
    <property type="entry name" value="SIGNALING PROTEIN"/>
    <property type="match status" value="1"/>
</dbReference>
<dbReference type="Pfam" id="PF00563">
    <property type="entry name" value="EAL"/>
    <property type="match status" value="1"/>
</dbReference>
<dbReference type="InterPro" id="IPR035919">
    <property type="entry name" value="EAL_sf"/>
</dbReference>
<dbReference type="EMBL" id="CP036274">
    <property type="protein sequence ID" value="QDU30011.1"/>
    <property type="molecule type" value="Genomic_DNA"/>
</dbReference>
<evidence type="ECO:0000259" key="2">
    <source>
        <dbReference type="PROSITE" id="PS50883"/>
    </source>
</evidence>
<name>A0A517YIH2_9BACT</name>
<reference evidence="3 4" key="1">
    <citation type="submission" date="2019-02" db="EMBL/GenBank/DDBJ databases">
        <title>Deep-cultivation of Planctomycetes and their phenomic and genomic characterization uncovers novel biology.</title>
        <authorList>
            <person name="Wiegand S."/>
            <person name="Jogler M."/>
            <person name="Boedeker C."/>
            <person name="Pinto D."/>
            <person name="Vollmers J."/>
            <person name="Rivas-Marin E."/>
            <person name="Kohn T."/>
            <person name="Peeters S.H."/>
            <person name="Heuer A."/>
            <person name="Rast P."/>
            <person name="Oberbeckmann S."/>
            <person name="Bunk B."/>
            <person name="Jeske O."/>
            <person name="Meyerdierks A."/>
            <person name="Storesund J.E."/>
            <person name="Kallscheuer N."/>
            <person name="Luecker S."/>
            <person name="Lage O.M."/>
            <person name="Pohl T."/>
            <person name="Merkel B.J."/>
            <person name="Hornburger P."/>
            <person name="Mueller R.-W."/>
            <person name="Bruemmer F."/>
            <person name="Labrenz M."/>
            <person name="Spormann A.M."/>
            <person name="Op den Camp H."/>
            <person name="Overmann J."/>
            <person name="Amann R."/>
            <person name="Jetten M.S.M."/>
            <person name="Mascher T."/>
            <person name="Medema M.H."/>
            <person name="Devos D.P."/>
            <person name="Kaster A.-K."/>
            <person name="Ovreas L."/>
            <person name="Rohde M."/>
            <person name="Galperin M.Y."/>
            <person name="Jogler C."/>
        </authorList>
    </citation>
    <scope>NUCLEOTIDE SEQUENCE [LARGE SCALE GENOMIC DNA]</scope>
    <source>
        <strain evidence="3 4">ETA_A8</strain>
    </source>
</reference>
<dbReference type="SUPFAM" id="SSF49879">
    <property type="entry name" value="SMAD/FHA domain"/>
    <property type="match status" value="1"/>
</dbReference>
<evidence type="ECO:0000313" key="3">
    <source>
        <dbReference type="EMBL" id="QDU30011.1"/>
    </source>
</evidence>
<dbReference type="Pfam" id="PF00498">
    <property type="entry name" value="FHA"/>
    <property type="match status" value="1"/>
</dbReference>
<keyword evidence="4" id="KW-1185">Reference proteome</keyword>
<dbReference type="InterPro" id="IPR000253">
    <property type="entry name" value="FHA_dom"/>
</dbReference>